<feature type="transmembrane region" description="Helical" evidence="7">
    <location>
        <begin position="89"/>
        <end position="111"/>
    </location>
</feature>
<dbReference type="GO" id="GO:0016020">
    <property type="term" value="C:membrane"/>
    <property type="evidence" value="ECO:0007669"/>
    <property type="project" value="UniProtKB-SubCell"/>
</dbReference>
<gene>
    <name evidence="9" type="ORF">NEUTE1DRAFT_133533</name>
</gene>
<keyword evidence="10" id="KW-1185">Reference proteome</keyword>
<dbReference type="Pfam" id="PF20684">
    <property type="entry name" value="Fung_rhodopsin"/>
    <property type="match status" value="1"/>
</dbReference>
<name>F8N0U6_NEUT8</name>
<comment type="similarity">
    <text evidence="5">Belongs to the SAT4 family.</text>
</comment>
<dbReference type="OrthoDB" id="5022096at2759"/>
<accession>F8N0U6</accession>
<dbReference type="AlphaFoldDB" id="F8N0U6"/>
<keyword evidence="2 7" id="KW-0812">Transmembrane</keyword>
<dbReference type="HOGENOM" id="CLU_028200_3_4_1"/>
<feature type="transmembrane region" description="Helical" evidence="7">
    <location>
        <begin position="140"/>
        <end position="164"/>
    </location>
</feature>
<evidence type="ECO:0000313" key="10">
    <source>
        <dbReference type="Proteomes" id="UP000008065"/>
    </source>
</evidence>
<proteinExistence type="inferred from homology"/>
<feature type="transmembrane region" description="Helical" evidence="7">
    <location>
        <begin position="176"/>
        <end position="196"/>
    </location>
</feature>
<dbReference type="PANTHER" id="PTHR33048">
    <property type="entry name" value="PTH11-LIKE INTEGRAL MEMBRANE PROTEIN (AFU_ORTHOLOGUE AFUA_5G11245)"/>
    <property type="match status" value="1"/>
</dbReference>
<evidence type="ECO:0000259" key="8">
    <source>
        <dbReference type="Pfam" id="PF20684"/>
    </source>
</evidence>
<evidence type="ECO:0000256" key="1">
    <source>
        <dbReference type="ARBA" id="ARBA00004141"/>
    </source>
</evidence>
<dbReference type="Proteomes" id="UP000008065">
    <property type="component" value="Unassembled WGS sequence"/>
</dbReference>
<protein>
    <recommendedName>
        <fullName evidence="8">Rhodopsin domain-containing protein</fullName>
    </recommendedName>
</protein>
<feature type="transmembrane region" description="Helical" evidence="7">
    <location>
        <begin position="208"/>
        <end position="233"/>
    </location>
</feature>
<feature type="region of interest" description="Disordered" evidence="6">
    <location>
        <begin position="248"/>
        <end position="296"/>
    </location>
</feature>
<dbReference type="InterPro" id="IPR049326">
    <property type="entry name" value="Rhodopsin_dom_fungi"/>
</dbReference>
<dbReference type="EMBL" id="GL891382">
    <property type="protein sequence ID" value="EGO53032.1"/>
    <property type="molecule type" value="Genomic_DNA"/>
</dbReference>
<feature type="transmembrane region" description="Helical" evidence="7">
    <location>
        <begin position="12"/>
        <end position="32"/>
    </location>
</feature>
<evidence type="ECO:0000256" key="2">
    <source>
        <dbReference type="ARBA" id="ARBA00022692"/>
    </source>
</evidence>
<dbReference type="GeneID" id="20825753"/>
<feature type="compositionally biased region" description="Polar residues" evidence="6">
    <location>
        <begin position="282"/>
        <end position="294"/>
    </location>
</feature>
<feature type="transmembrane region" description="Helical" evidence="7">
    <location>
        <begin position="52"/>
        <end position="77"/>
    </location>
</feature>
<keyword evidence="3 7" id="KW-1133">Transmembrane helix</keyword>
<comment type="subcellular location">
    <subcellularLocation>
        <location evidence="1">Membrane</location>
        <topology evidence="1">Multi-pass membrane protein</topology>
    </subcellularLocation>
</comment>
<dbReference type="RefSeq" id="XP_009856656.1">
    <property type="nucleotide sequence ID" value="XM_009858354.1"/>
</dbReference>
<sequence>MVLYEDRGPNVAAAVITMLSLRITGLTLSHSIGATNATLALPENQKYHEIGLFWFFMFEVFYCVNIIPVKLSISLALIRIAENRKGFIYVQYGVMTMFTIMNMIAGFYIIFQCNPVSAAWDTDAQQDGAKCKPAEYLADIYYATTAVNIFTDWVTAFMPIPLLWNVQLNRNTKISVICVLGLGFFASISACVRLKYTVNLTAQENYLYALADIVIWGYAENGMGLIVGCLMTLRPLLREVLRLGGDTSHKQSNGTSGAGYGFGTRGTQRRTQNEPDDDYEQPSDSRGHVSSSNGYGNGIILTEISAGERQEDDYSSFETESQKKILITDDEAPGGIMVTRHVKLSRND</sequence>
<dbReference type="InterPro" id="IPR052337">
    <property type="entry name" value="SAT4-like"/>
</dbReference>
<dbReference type="KEGG" id="nte:NEUTE1DRAFT133533"/>
<organism evidence="9 10">
    <name type="scientific">Neurospora tetrasperma (strain FGSC 2508 / ATCC MYA-4615 / P0657)</name>
    <dbReference type="NCBI Taxonomy" id="510951"/>
    <lineage>
        <taxon>Eukaryota</taxon>
        <taxon>Fungi</taxon>
        <taxon>Dikarya</taxon>
        <taxon>Ascomycota</taxon>
        <taxon>Pezizomycotina</taxon>
        <taxon>Sordariomycetes</taxon>
        <taxon>Sordariomycetidae</taxon>
        <taxon>Sordariales</taxon>
        <taxon>Sordariaceae</taxon>
        <taxon>Neurospora</taxon>
    </lineage>
</organism>
<evidence type="ECO:0000256" key="4">
    <source>
        <dbReference type="ARBA" id="ARBA00023136"/>
    </source>
</evidence>
<dbReference type="VEuPathDB" id="FungiDB:NEUTE1DRAFT_133533"/>
<evidence type="ECO:0000256" key="5">
    <source>
        <dbReference type="ARBA" id="ARBA00038359"/>
    </source>
</evidence>
<evidence type="ECO:0000256" key="7">
    <source>
        <dbReference type="SAM" id="Phobius"/>
    </source>
</evidence>
<dbReference type="PANTHER" id="PTHR33048:SF31">
    <property type="entry name" value="INTEGRAL MEMBRANE PROTEIN"/>
    <property type="match status" value="1"/>
</dbReference>
<reference evidence="10" key="1">
    <citation type="journal article" date="2011" name="Genetics">
        <title>Massive changes in genome architecture accompany the transition to self-fertility in the filamentous fungus Neurospora tetrasperma.</title>
        <authorList>
            <person name="Ellison C.E."/>
            <person name="Stajich J.E."/>
            <person name="Jacobson D.J."/>
            <person name="Natvig D.O."/>
            <person name="Lapidus A."/>
            <person name="Foster B."/>
            <person name="Aerts A."/>
            <person name="Riley R."/>
            <person name="Lindquist E.A."/>
            <person name="Grigoriev I.V."/>
            <person name="Taylor J.W."/>
        </authorList>
    </citation>
    <scope>NUCLEOTIDE SEQUENCE [LARGE SCALE GENOMIC DNA]</scope>
    <source>
        <strain evidence="10">FGSC 2508 / P0657</strain>
    </source>
</reference>
<feature type="domain" description="Rhodopsin" evidence="8">
    <location>
        <begin position="13"/>
        <end position="238"/>
    </location>
</feature>
<evidence type="ECO:0000256" key="6">
    <source>
        <dbReference type="SAM" id="MobiDB-lite"/>
    </source>
</evidence>
<keyword evidence="4 7" id="KW-0472">Membrane</keyword>
<evidence type="ECO:0000313" key="9">
    <source>
        <dbReference type="EMBL" id="EGO53032.1"/>
    </source>
</evidence>
<evidence type="ECO:0000256" key="3">
    <source>
        <dbReference type="ARBA" id="ARBA00022989"/>
    </source>
</evidence>